<gene>
    <name evidence="8" type="primary">LOC105368319</name>
</gene>
<dbReference type="PANTHER" id="PTHR21664:SF1">
    <property type="entry name" value="NUDC DOMAIN-CONTAINING PROTEIN 1"/>
    <property type="match status" value="1"/>
</dbReference>
<organism evidence="7 8">
    <name type="scientific">Ceratosolen solmsi marchali</name>
    <dbReference type="NCBI Taxonomy" id="326594"/>
    <lineage>
        <taxon>Eukaryota</taxon>
        <taxon>Metazoa</taxon>
        <taxon>Ecdysozoa</taxon>
        <taxon>Arthropoda</taxon>
        <taxon>Hexapoda</taxon>
        <taxon>Insecta</taxon>
        <taxon>Pterygota</taxon>
        <taxon>Neoptera</taxon>
        <taxon>Endopterygota</taxon>
        <taxon>Hymenoptera</taxon>
        <taxon>Apocrita</taxon>
        <taxon>Proctotrupomorpha</taxon>
        <taxon>Chalcidoidea</taxon>
        <taxon>Agaonidae</taxon>
        <taxon>Agaoninae</taxon>
        <taxon>Ceratosolen</taxon>
    </lineage>
</organism>
<dbReference type="GO" id="GO:0005634">
    <property type="term" value="C:nucleus"/>
    <property type="evidence" value="ECO:0007669"/>
    <property type="project" value="UniProtKB-SubCell"/>
</dbReference>
<dbReference type="InterPro" id="IPR007052">
    <property type="entry name" value="CS_dom"/>
</dbReference>
<dbReference type="CDD" id="cd06467">
    <property type="entry name" value="p23_NUDC_like"/>
    <property type="match status" value="1"/>
</dbReference>
<name>A0AAJ6YWA6_9HYME</name>
<dbReference type="KEGG" id="csol:105368319"/>
<evidence type="ECO:0000259" key="6">
    <source>
        <dbReference type="PROSITE" id="PS51203"/>
    </source>
</evidence>
<evidence type="ECO:0000256" key="1">
    <source>
        <dbReference type="ARBA" id="ARBA00004123"/>
    </source>
</evidence>
<keyword evidence="4" id="KW-0963">Cytoplasm</keyword>
<feature type="domain" description="CS" evidence="6">
    <location>
        <begin position="257"/>
        <end position="344"/>
    </location>
</feature>
<dbReference type="Pfam" id="PF04969">
    <property type="entry name" value="CS"/>
    <property type="match status" value="1"/>
</dbReference>
<evidence type="ECO:0000256" key="4">
    <source>
        <dbReference type="ARBA" id="ARBA00022490"/>
    </source>
</evidence>
<dbReference type="PANTHER" id="PTHR21664">
    <property type="entry name" value="CHRONIC MYELOGENOUS LEUKEMIA TUMOR ANTIGEN 66"/>
    <property type="match status" value="1"/>
</dbReference>
<dbReference type="GeneID" id="105368319"/>
<evidence type="ECO:0000313" key="8">
    <source>
        <dbReference type="RefSeq" id="XP_011505619.1"/>
    </source>
</evidence>
<evidence type="ECO:0000313" key="7">
    <source>
        <dbReference type="Proteomes" id="UP000695007"/>
    </source>
</evidence>
<proteinExistence type="predicted"/>
<dbReference type="RefSeq" id="XP_011505619.1">
    <property type="nucleotide sequence ID" value="XM_011507317.1"/>
</dbReference>
<keyword evidence="7" id="KW-1185">Reference proteome</keyword>
<dbReference type="Gene3D" id="2.60.40.790">
    <property type="match status" value="1"/>
</dbReference>
<protein>
    <recommendedName>
        <fullName evidence="3">NudC domain-containing protein 1</fullName>
    </recommendedName>
</protein>
<dbReference type="InterPro" id="IPR037895">
    <property type="entry name" value="NUDCD1"/>
</dbReference>
<evidence type="ECO:0000256" key="5">
    <source>
        <dbReference type="ARBA" id="ARBA00023242"/>
    </source>
</evidence>
<dbReference type="SUPFAM" id="SSF49764">
    <property type="entry name" value="HSP20-like chaperones"/>
    <property type="match status" value="1"/>
</dbReference>
<reference evidence="8" key="1">
    <citation type="submission" date="2025-08" db="UniProtKB">
        <authorList>
            <consortium name="RefSeq"/>
        </authorList>
    </citation>
    <scope>IDENTIFICATION</scope>
</reference>
<dbReference type="Proteomes" id="UP000695007">
    <property type="component" value="Unplaced"/>
</dbReference>
<dbReference type="GO" id="GO:0005737">
    <property type="term" value="C:cytoplasm"/>
    <property type="evidence" value="ECO:0007669"/>
    <property type="project" value="UniProtKB-SubCell"/>
</dbReference>
<accession>A0AAJ6YWA6</accession>
<keyword evidence="5" id="KW-0539">Nucleus</keyword>
<sequence>MTKIIDLRPDKKLVNTNFEKYQFCSDTILGKQEIELQTEILRIELSASQDSWLEARQFAFHNHLFKNPYDSTCWFIDKDGQIWKFKGSESLDLIYTSNSIISKSCNFKYNPSIAFASKNIFAICNGGGSLEFLIEYKKGIQNFVFNIEPAIILDARFIKESSEIIIAICMIDESEGKKFTKLIFLFYNYDENTNQTDSIIKLNYKRSMKVKGPVENVYIEENGKFCHIISQNQVEFEYDSTKLDKIKDDSSLNDSQIKIPQYCWSQDEDSITVYVKVPEKYNKLVAKVDVTSNSVLIAVADIILLSGETPNRLEAQLTTWRHKNDTLEVELSKSESGLMWSELMKGDTGGEYLSNEVLAAEIHSRFSHLCSNQQEVNAQDQPAIGFNSEQLEECDLSGSENILQRINFANHSITHMAILGSSNRILFIEKQSSGQIICLRHDHDGCIWMMKESNNEDWELEHIHTFPGFGYVEASKTNKKFCVSPPDGSFIAVVEHTKHAFLYEKPENNAQIGKQRILDFGSESSPILGAVTINKYLIILTKDVLYQLQIYS</sequence>
<evidence type="ECO:0000256" key="2">
    <source>
        <dbReference type="ARBA" id="ARBA00004496"/>
    </source>
</evidence>
<dbReference type="PROSITE" id="PS51203">
    <property type="entry name" value="CS"/>
    <property type="match status" value="1"/>
</dbReference>
<comment type="subcellular location">
    <subcellularLocation>
        <location evidence="2">Cytoplasm</location>
    </subcellularLocation>
    <subcellularLocation>
        <location evidence="1">Nucleus</location>
    </subcellularLocation>
</comment>
<dbReference type="InterPro" id="IPR008978">
    <property type="entry name" value="HSP20-like_chaperone"/>
</dbReference>
<dbReference type="AlphaFoldDB" id="A0AAJ6YWA6"/>
<evidence type="ECO:0000256" key="3">
    <source>
        <dbReference type="ARBA" id="ARBA00018915"/>
    </source>
</evidence>